<reference evidence="1" key="1">
    <citation type="journal article" date="2025" name="Int. J. Syst. Evol. Microbiol.">
        <title>Inconstantimicrobium mannanitabidum sp. nov., a novel member of the family Clostridiaceae isolated from anoxic soil under the treatment of reductive soil disinfestation.</title>
        <authorList>
            <person name="Ueki A."/>
            <person name="Tonouchi A."/>
            <person name="Honma S."/>
            <person name="Kaku N."/>
            <person name="Ueki K."/>
        </authorList>
    </citation>
    <scope>NUCLEOTIDE SEQUENCE</scope>
    <source>
        <strain evidence="1">TW13</strain>
    </source>
</reference>
<evidence type="ECO:0000313" key="1">
    <source>
        <dbReference type="EMBL" id="GKX67925.1"/>
    </source>
</evidence>
<accession>A0ACB5RFS4</accession>
<sequence length="271" mass="31008">MNKTKQIKNIWDKVAHNFGEVGPRYWNEFGGRLVELSNINNGAKVLDIGMGRGASLFPAVDKIGENGLIVGIDYSEEMVKATQKDILLKGIKNAEVRRMNAQSLEFEENSFDNIICGFAIGILLFGEEKLNGVKRILKNGGQAAFSVWGVQEDQKWLTEIINSYLPCNNNTGKSNAPKFETIKDIQNILEQFDFKDIRVYEESNYVMYKSKEEWWQHMCTNAVRGIFDCIEELGKEQFNKFKMDVFKGLNKFNKGDGFYFKMPVIYAFGNK</sequence>
<keyword evidence="2" id="KW-1185">Reference proteome</keyword>
<dbReference type="Proteomes" id="UP001058074">
    <property type="component" value="Unassembled WGS sequence"/>
</dbReference>
<dbReference type="EMBL" id="BROD01000001">
    <property type="protein sequence ID" value="GKX67925.1"/>
    <property type="molecule type" value="Genomic_DNA"/>
</dbReference>
<gene>
    <name evidence="1" type="ORF">rsdtw13_31830</name>
</gene>
<name>A0ACB5RFS4_9CLOT</name>
<evidence type="ECO:0000313" key="2">
    <source>
        <dbReference type="Proteomes" id="UP001058074"/>
    </source>
</evidence>
<comment type="caution">
    <text evidence="1">The sequence shown here is derived from an EMBL/GenBank/DDBJ whole genome shotgun (WGS) entry which is preliminary data.</text>
</comment>
<organism evidence="1 2">
    <name type="scientific">Inconstantimicrobium mannanitabidum</name>
    <dbReference type="NCBI Taxonomy" id="1604901"/>
    <lineage>
        <taxon>Bacteria</taxon>
        <taxon>Bacillati</taxon>
        <taxon>Bacillota</taxon>
        <taxon>Clostridia</taxon>
        <taxon>Eubacteriales</taxon>
        <taxon>Clostridiaceae</taxon>
        <taxon>Inconstantimicrobium</taxon>
    </lineage>
</organism>
<proteinExistence type="predicted"/>
<protein>
    <submittedName>
        <fullName evidence="1">Uncharacterized protein</fullName>
    </submittedName>
</protein>